<feature type="domain" description="AB hydrolase-1" evidence="1">
    <location>
        <begin position="39"/>
        <end position="121"/>
    </location>
</feature>
<dbReference type="InterPro" id="IPR050471">
    <property type="entry name" value="AB_hydrolase"/>
</dbReference>
<name>B0Y0B6_ASPFC</name>
<evidence type="ECO:0000313" key="3">
    <source>
        <dbReference type="Proteomes" id="UP000001699"/>
    </source>
</evidence>
<sequence length="387" mass="43004">MSDPLGLISSKCFHRRVILDTAYGPLTISFADIGGTTGPALLFLPGMFASRYLSIPMHVIAERAGVRLLVVDRPGMGASTNVPLAQRIAIWVDMLPRLLAHLGIPRVNLVSHSAGTIYLLNTWAQCRELVGPVVAFLGNFHPYPSLFFCLFLGWKTRQRNKTQKRRRITQYSVIAPWVDLAHSRVTVMQMAQYVPTKAFAMWHLIPHFVVTQASPVLASSGAVVRRLSSQSSEAADRSFLDANWRRVERDYGVPHAEQAELARLAFRFMYEEDTVGANSEALQCLRKGDGSSWGACSDYAHCVQALAAGERSTGGRVSVRTYFAAKDALVGSRGQKYFEECWRAPGLEGIDYISTTIDGTDHDTLVQSVEVWEEIFSSVPQMTLYDR</sequence>
<organism evidence="2 3">
    <name type="scientific">Aspergillus fumigatus (strain CBS 144.89 / FGSC A1163 / CEA10)</name>
    <name type="common">Neosartorya fumigata</name>
    <dbReference type="NCBI Taxonomy" id="451804"/>
    <lineage>
        <taxon>Eukaryota</taxon>
        <taxon>Fungi</taxon>
        <taxon>Dikarya</taxon>
        <taxon>Ascomycota</taxon>
        <taxon>Pezizomycotina</taxon>
        <taxon>Eurotiomycetes</taxon>
        <taxon>Eurotiomycetidae</taxon>
        <taxon>Eurotiales</taxon>
        <taxon>Aspergillaceae</taxon>
        <taxon>Aspergillus</taxon>
        <taxon>Aspergillus subgen. Fumigati</taxon>
    </lineage>
</organism>
<dbReference type="PANTHER" id="PTHR43433">
    <property type="entry name" value="HYDROLASE, ALPHA/BETA FOLD FAMILY PROTEIN"/>
    <property type="match status" value="1"/>
</dbReference>
<evidence type="ECO:0000259" key="1">
    <source>
        <dbReference type="Pfam" id="PF00561"/>
    </source>
</evidence>
<evidence type="ECO:0000313" key="2">
    <source>
        <dbReference type="EMBL" id="EDP52380.1"/>
    </source>
</evidence>
<dbReference type="HOGENOM" id="CLU_041682_1_0_1"/>
<dbReference type="SUPFAM" id="SSF53474">
    <property type="entry name" value="alpha/beta-Hydrolases"/>
    <property type="match status" value="1"/>
</dbReference>
<protein>
    <recommendedName>
        <fullName evidence="1">AB hydrolase-1 domain-containing protein</fullName>
    </recommendedName>
</protein>
<dbReference type="InterPro" id="IPR000073">
    <property type="entry name" value="AB_hydrolase_1"/>
</dbReference>
<dbReference type="Proteomes" id="UP000001699">
    <property type="component" value="Unassembled WGS sequence"/>
</dbReference>
<dbReference type="Gene3D" id="3.40.50.1820">
    <property type="entry name" value="alpha/beta hydrolase"/>
    <property type="match status" value="1"/>
</dbReference>
<accession>B0Y0B6</accession>
<dbReference type="VEuPathDB" id="FungiDB:AFUB_035430"/>
<dbReference type="InterPro" id="IPR029058">
    <property type="entry name" value="AB_hydrolase_fold"/>
</dbReference>
<dbReference type="PhylomeDB" id="B0Y0B6"/>
<dbReference type="PANTHER" id="PTHR43433:SF10">
    <property type="entry name" value="AB HYDROLASE-1 DOMAIN-CONTAINING PROTEIN"/>
    <property type="match status" value="1"/>
</dbReference>
<dbReference type="OrthoDB" id="294702at2759"/>
<gene>
    <name evidence="2" type="ORF">AFUB_035430</name>
</gene>
<dbReference type="AlphaFoldDB" id="B0Y0B6"/>
<dbReference type="Pfam" id="PF00561">
    <property type="entry name" value="Abhydrolase_1"/>
    <property type="match status" value="1"/>
</dbReference>
<proteinExistence type="predicted"/>
<dbReference type="EMBL" id="DS499596">
    <property type="protein sequence ID" value="EDP52380.1"/>
    <property type="molecule type" value="Genomic_DNA"/>
</dbReference>
<keyword evidence="3" id="KW-1185">Reference proteome</keyword>
<reference evidence="2 3" key="1">
    <citation type="journal article" date="2008" name="PLoS Genet.">
        <title>Genomic islands in the pathogenic filamentous fungus Aspergillus fumigatus.</title>
        <authorList>
            <person name="Fedorova N.D."/>
            <person name="Khaldi N."/>
            <person name="Joardar V.S."/>
            <person name="Maiti R."/>
            <person name="Amedeo P."/>
            <person name="Anderson M.J."/>
            <person name="Crabtree J."/>
            <person name="Silva J.C."/>
            <person name="Badger J.H."/>
            <person name="Albarraq A."/>
            <person name="Angiuoli S."/>
            <person name="Bussey H."/>
            <person name="Bowyer P."/>
            <person name="Cotty P.J."/>
            <person name="Dyer P.S."/>
            <person name="Egan A."/>
            <person name="Galens K."/>
            <person name="Fraser-Liggett C.M."/>
            <person name="Haas B.J."/>
            <person name="Inman J.M."/>
            <person name="Kent R."/>
            <person name="Lemieux S."/>
            <person name="Malavazi I."/>
            <person name="Orvis J."/>
            <person name="Roemer T."/>
            <person name="Ronning C.M."/>
            <person name="Sundaram J.P."/>
            <person name="Sutton G."/>
            <person name="Turner G."/>
            <person name="Venter J.C."/>
            <person name="White O.R."/>
            <person name="Whitty B.R."/>
            <person name="Youngman P."/>
            <person name="Wolfe K.H."/>
            <person name="Goldman G.H."/>
            <person name="Wortman J.R."/>
            <person name="Jiang B."/>
            <person name="Denning D.W."/>
            <person name="Nierman W.C."/>
        </authorList>
    </citation>
    <scope>NUCLEOTIDE SEQUENCE [LARGE SCALE GENOMIC DNA]</scope>
    <source>
        <strain evidence="3">CBS 144.89 / FGSC A1163 / CEA10</strain>
    </source>
</reference>